<evidence type="ECO:0000313" key="2">
    <source>
        <dbReference type="Proteomes" id="UP000805193"/>
    </source>
</evidence>
<comment type="caution">
    <text evidence="1">The sequence shown here is derived from an EMBL/GenBank/DDBJ whole genome shotgun (WGS) entry which is preliminary data.</text>
</comment>
<reference evidence="1 2" key="1">
    <citation type="journal article" date="2020" name="Cell">
        <title>Large-Scale Comparative Analyses of Tick Genomes Elucidate Their Genetic Diversity and Vector Capacities.</title>
        <authorList>
            <consortium name="Tick Genome and Microbiome Consortium (TIGMIC)"/>
            <person name="Jia N."/>
            <person name="Wang J."/>
            <person name="Shi W."/>
            <person name="Du L."/>
            <person name="Sun Y."/>
            <person name="Zhan W."/>
            <person name="Jiang J.F."/>
            <person name="Wang Q."/>
            <person name="Zhang B."/>
            <person name="Ji P."/>
            <person name="Bell-Sakyi L."/>
            <person name="Cui X.M."/>
            <person name="Yuan T.T."/>
            <person name="Jiang B.G."/>
            <person name="Yang W.F."/>
            <person name="Lam T.T."/>
            <person name="Chang Q.C."/>
            <person name="Ding S.J."/>
            <person name="Wang X.J."/>
            <person name="Zhu J.G."/>
            <person name="Ruan X.D."/>
            <person name="Zhao L."/>
            <person name="Wei J.T."/>
            <person name="Ye R.Z."/>
            <person name="Que T.C."/>
            <person name="Du C.H."/>
            <person name="Zhou Y.H."/>
            <person name="Cheng J.X."/>
            <person name="Dai P.F."/>
            <person name="Guo W.B."/>
            <person name="Han X.H."/>
            <person name="Huang E.J."/>
            <person name="Li L.F."/>
            <person name="Wei W."/>
            <person name="Gao Y.C."/>
            <person name="Liu J.Z."/>
            <person name="Shao H.Z."/>
            <person name="Wang X."/>
            <person name="Wang C.C."/>
            <person name="Yang T.C."/>
            <person name="Huo Q.B."/>
            <person name="Li W."/>
            <person name="Chen H.Y."/>
            <person name="Chen S.E."/>
            <person name="Zhou L.G."/>
            <person name="Ni X.B."/>
            <person name="Tian J.H."/>
            <person name="Sheng Y."/>
            <person name="Liu T."/>
            <person name="Pan Y.S."/>
            <person name="Xia L.Y."/>
            <person name="Li J."/>
            <person name="Zhao F."/>
            <person name="Cao W.C."/>
        </authorList>
    </citation>
    <scope>NUCLEOTIDE SEQUENCE [LARGE SCALE GENOMIC DNA]</scope>
    <source>
        <strain evidence="1">Iper-2018</strain>
    </source>
</reference>
<keyword evidence="2" id="KW-1185">Reference proteome</keyword>
<dbReference type="Proteomes" id="UP000805193">
    <property type="component" value="Unassembled WGS sequence"/>
</dbReference>
<proteinExistence type="predicted"/>
<accession>A0AC60PYV9</accession>
<organism evidence="1 2">
    <name type="scientific">Ixodes persulcatus</name>
    <name type="common">Taiga tick</name>
    <dbReference type="NCBI Taxonomy" id="34615"/>
    <lineage>
        <taxon>Eukaryota</taxon>
        <taxon>Metazoa</taxon>
        <taxon>Ecdysozoa</taxon>
        <taxon>Arthropoda</taxon>
        <taxon>Chelicerata</taxon>
        <taxon>Arachnida</taxon>
        <taxon>Acari</taxon>
        <taxon>Parasitiformes</taxon>
        <taxon>Ixodida</taxon>
        <taxon>Ixodoidea</taxon>
        <taxon>Ixodidae</taxon>
        <taxon>Ixodinae</taxon>
        <taxon>Ixodes</taxon>
    </lineage>
</organism>
<gene>
    <name evidence="1" type="ORF">HPB47_026393</name>
</gene>
<evidence type="ECO:0000313" key="1">
    <source>
        <dbReference type="EMBL" id="KAG0426500.1"/>
    </source>
</evidence>
<name>A0AC60PYV9_IXOPE</name>
<protein>
    <submittedName>
        <fullName evidence="1">Uncharacterized protein</fullName>
    </submittedName>
</protein>
<dbReference type="EMBL" id="JABSTQ010009713">
    <property type="protein sequence ID" value="KAG0426500.1"/>
    <property type="molecule type" value="Genomic_DNA"/>
</dbReference>
<sequence>MGGVDRQDQQLASFSITRRYTKGYGKIFFYVLDVALYDAYLRSSCEENRKTGKLCRLESGLLRRNYRGDGSARKPETRKAAHRIVCCVPQGAD</sequence>